<dbReference type="FunFam" id="1.20.5.730:FF:000005">
    <property type="entry name" value="RABaptiN (Rab effector)"/>
    <property type="match status" value="1"/>
</dbReference>
<reference evidence="19 20" key="1">
    <citation type="journal article" date="2016" name="Nat. Commun.">
        <title>Extremotolerant tardigrade genome and improved radiotolerance of human cultured cells by tardigrade-unique protein.</title>
        <authorList>
            <person name="Hashimoto T."/>
            <person name="Horikawa D.D."/>
            <person name="Saito Y."/>
            <person name="Kuwahara H."/>
            <person name="Kozuka-Hata H."/>
            <person name="Shin-I T."/>
            <person name="Minakuchi Y."/>
            <person name="Ohishi K."/>
            <person name="Motoyama A."/>
            <person name="Aizu T."/>
            <person name="Enomoto A."/>
            <person name="Kondo K."/>
            <person name="Tanaka S."/>
            <person name="Hara Y."/>
            <person name="Koshikawa S."/>
            <person name="Sagara H."/>
            <person name="Miura T."/>
            <person name="Yokobori S."/>
            <person name="Miyagawa K."/>
            <person name="Suzuki Y."/>
            <person name="Kubo T."/>
            <person name="Oyama M."/>
            <person name="Kohara Y."/>
            <person name="Fujiyama A."/>
            <person name="Arakawa K."/>
            <person name="Katayama T."/>
            <person name="Toyoda A."/>
            <person name="Kunieda T."/>
        </authorList>
    </citation>
    <scope>NUCLEOTIDE SEQUENCE [LARGE SCALE GENOMIC DNA]</scope>
    <source>
        <strain evidence="19 20">YOKOZUNA-1</strain>
    </source>
</reference>
<keyword evidence="9" id="KW-0967">Endosome</keyword>
<dbReference type="GO" id="GO:0008270">
    <property type="term" value="F:zinc ion binding"/>
    <property type="evidence" value="ECO:0007669"/>
    <property type="project" value="UniProtKB-KW"/>
</dbReference>
<feature type="compositionally biased region" description="Polar residues" evidence="16">
    <location>
        <begin position="399"/>
        <end position="415"/>
    </location>
</feature>
<keyword evidence="10 14" id="KW-0863">Zinc-finger</keyword>
<comment type="subcellular location">
    <subcellularLocation>
        <location evidence="2">Cytoplasm</location>
    </subcellularLocation>
    <subcellularLocation>
        <location evidence="1">Early endosome</location>
    </subcellularLocation>
</comment>
<feature type="region of interest" description="Disordered" evidence="16">
    <location>
        <begin position="669"/>
        <end position="695"/>
    </location>
</feature>
<dbReference type="Gene3D" id="1.20.5.730">
    <property type="entry name" value="Single helix bin"/>
    <property type="match status" value="1"/>
</dbReference>
<evidence type="ECO:0000259" key="17">
    <source>
        <dbReference type="PROSITE" id="PS50089"/>
    </source>
</evidence>
<dbReference type="InterPro" id="IPR018514">
    <property type="entry name" value="Rabaptin_CC"/>
</dbReference>
<gene>
    <name evidence="19" type="primary">RvY_11530-1</name>
    <name evidence="19" type="synonym">RvY_11530.1</name>
    <name evidence="19" type="ORF">RvY_11530</name>
</gene>
<dbReference type="SMART" id="SM00064">
    <property type="entry name" value="FYVE"/>
    <property type="match status" value="1"/>
</dbReference>
<dbReference type="InterPro" id="IPR000306">
    <property type="entry name" value="Znf_FYVE"/>
</dbReference>
<keyword evidence="20" id="KW-1185">Reference proteome</keyword>
<comment type="similarity">
    <text evidence="3">Belongs to the rabaptin family.</text>
</comment>
<dbReference type="STRING" id="947166.A0A1D1VP70"/>
<evidence type="ECO:0000256" key="5">
    <source>
        <dbReference type="ARBA" id="ARBA00022490"/>
    </source>
</evidence>
<dbReference type="GO" id="GO:0005769">
    <property type="term" value="C:early endosome"/>
    <property type="evidence" value="ECO:0007669"/>
    <property type="project" value="UniProtKB-SubCell"/>
</dbReference>
<dbReference type="PRINTS" id="PR01432">
    <property type="entry name" value="RABAPTIN"/>
</dbReference>
<dbReference type="Gene3D" id="3.30.40.10">
    <property type="entry name" value="Zinc/RING finger domain, C3HC4 (zinc finger)"/>
    <property type="match status" value="1"/>
</dbReference>
<sequence>MGDNMTETSGEGGEGVNGRVGSSKDTSLSVIGPKEAVPSDVPDHVAPRDSPPPADRGRLSQERLFEELSELRDQTNRFLKERQERDEEFGRHRAMFKDMFMQKEGQIKQAQDELASRERDYQRLQEDFSAVQQELAELKSVAMIAESANKDEIDAVKERYTQEIASMEHAMRSTIEEAEQGAERRFQADRQELMTINSRLKADNDELRRRLNSATSSPTRNVGPGSPVSVSKSASVHEGLMNEDMRRAKDGAHVLRAIVVPLEEEIASLKSKLQEATEKLDHYEQERLKLNLTSSESLDSLAKKFGSKEFDLSTASKSDIEQYLSVLQTQKIVLQDDSVNCRRELNVAKKQLDQEREVSDYLRKCLNGTINPSMDSPFRSMMQHRSEDSLDLMRSETVSLRSADGNDSPTNNNQHLLDLSLPSDYESSTQSNYDDSTSINNSTSDSRTMEGKGDTGCVMCANYELQLQAAQKAENKLRKDLLAAEKAAERLTEDLKQEQQFRNDLDNRITKSVAENQAEISELYKRLTESEGALHSMRENNERLRNVFETNLRDVMIERERAAEELAYLGEENDRLMDRHTHHAQQMQEEAISLPTDMDELHHLLLQYREEVIRTRVGREHLEESLQSEIRFLKDQSVSEEEEKKGIIEMLSRDNDVLRERLSIVESEKSELERRSRSANEQTETDHATSASRQTELEDLSKLLEILKAEKVKVDSDLRHSRSRAQALQVELDNSEAVQRDFVKLSQSLQVELEKIRQSENEVRWQFDEDVEDCTACKQPFQLPGPKKKLRSLKIHCRHCGKIFCHDCLSKEALSGPNRRPAKVCEVCHTILNRDTAPYFSRVAPSSQ</sequence>
<dbReference type="InterPro" id="IPR017455">
    <property type="entry name" value="Znf_FYVE-rel"/>
</dbReference>
<feature type="compositionally biased region" description="Basic and acidic residues" evidence="16">
    <location>
        <begin position="384"/>
        <end position="393"/>
    </location>
</feature>
<keyword evidence="8" id="KW-0479">Metal-binding</keyword>
<evidence type="ECO:0000256" key="1">
    <source>
        <dbReference type="ARBA" id="ARBA00004412"/>
    </source>
</evidence>
<keyword evidence="12" id="KW-0653">Protein transport</keyword>
<evidence type="ECO:0000313" key="20">
    <source>
        <dbReference type="Proteomes" id="UP000186922"/>
    </source>
</evidence>
<keyword evidence="4" id="KW-0813">Transport</keyword>
<keyword evidence="11" id="KW-0862">Zinc</keyword>
<feature type="region of interest" description="Disordered" evidence="16">
    <location>
        <begin position="1"/>
        <end position="61"/>
    </location>
</feature>
<feature type="coiled-coil region" evidence="15">
    <location>
        <begin position="460"/>
        <end position="579"/>
    </location>
</feature>
<dbReference type="Pfam" id="PF09311">
    <property type="entry name" value="Rab5-bind"/>
    <property type="match status" value="1"/>
</dbReference>
<evidence type="ECO:0000313" key="19">
    <source>
        <dbReference type="EMBL" id="GAV00724.1"/>
    </source>
</evidence>
<evidence type="ECO:0008006" key="21">
    <source>
        <dbReference type="Google" id="ProtNLM"/>
    </source>
</evidence>
<evidence type="ECO:0000256" key="10">
    <source>
        <dbReference type="ARBA" id="ARBA00022771"/>
    </source>
</evidence>
<keyword evidence="13 15" id="KW-0175">Coiled coil</keyword>
<evidence type="ECO:0000256" key="13">
    <source>
        <dbReference type="ARBA" id="ARBA00023054"/>
    </source>
</evidence>
<evidence type="ECO:0000256" key="8">
    <source>
        <dbReference type="ARBA" id="ARBA00022723"/>
    </source>
</evidence>
<evidence type="ECO:0000259" key="18">
    <source>
        <dbReference type="PROSITE" id="PS50178"/>
    </source>
</evidence>
<dbReference type="InterPro" id="IPR001841">
    <property type="entry name" value="Znf_RING"/>
</dbReference>
<feature type="domain" description="FYVE-type" evidence="18">
    <location>
        <begin position="768"/>
        <end position="833"/>
    </location>
</feature>
<name>A0A1D1VP70_RAMVA</name>
<evidence type="ECO:0000256" key="12">
    <source>
        <dbReference type="ARBA" id="ARBA00022927"/>
    </source>
</evidence>
<dbReference type="AlphaFoldDB" id="A0A1D1VP70"/>
<protein>
    <recommendedName>
        <fullName evidence="21">FYVE-type domain-containing protein</fullName>
    </recommendedName>
</protein>
<dbReference type="GO" id="GO:0008083">
    <property type="term" value="F:growth factor activity"/>
    <property type="evidence" value="ECO:0007669"/>
    <property type="project" value="InterPro"/>
</dbReference>
<evidence type="ECO:0000256" key="9">
    <source>
        <dbReference type="ARBA" id="ARBA00022753"/>
    </source>
</evidence>
<feature type="region of interest" description="Disordered" evidence="16">
    <location>
        <begin position="212"/>
        <end position="233"/>
    </location>
</feature>
<dbReference type="InterPro" id="IPR003914">
    <property type="entry name" value="Rabaptin"/>
</dbReference>
<evidence type="ECO:0000256" key="6">
    <source>
        <dbReference type="ARBA" id="ARBA00022553"/>
    </source>
</evidence>
<dbReference type="OrthoDB" id="79940at2759"/>
<feature type="coiled-coil region" evidence="15">
    <location>
        <begin position="259"/>
        <end position="293"/>
    </location>
</feature>
<dbReference type="PROSITE" id="PS50178">
    <property type="entry name" value="ZF_FYVE"/>
    <property type="match status" value="1"/>
</dbReference>
<dbReference type="EMBL" id="BDGG01000006">
    <property type="protein sequence ID" value="GAV00724.1"/>
    <property type="molecule type" value="Genomic_DNA"/>
</dbReference>
<dbReference type="Proteomes" id="UP000186922">
    <property type="component" value="Unassembled WGS sequence"/>
</dbReference>
<feature type="compositionally biased region" description="Low complexity" evidence="16">
    <location>
        <begin position="222"/>
        <end position="233"/>
    </location>
</feature>
<keyword evidence="7" id="KW-0254">Endocytosis</keyword>
<dbReference type="PANTHER" id="PTHR31179:SF7">
    <property type="entry name" value="FYVE-TYPE DOMAIN-CONTAINING PROTEIN"/>
    <property type="match status" value="1"/>
</dbReference>
<feature type="region of interest" description="Disordered" evidence="16">
    <location>
        <begin position="373"/>
        <end position="393"/>
    </location>
</feature>
<dbReference type="PROSITE" id="PS50089">
    <property type="entry name" value="ZF_RING_2"/>
    <property type="match status" value="1"/>
</dbReference>
<keyword evidence="5" id="KW-0963">Cytoplasm</keyword>
<feature type="compositionally biased region" description="Basic and acidic residues" evidence="16">
    <location>
        <begin position="669"/>
        <end position="678"/>
    </location>
</feature>
<dbReference type="InterPro" id="IPR011011">
    <property type="entry name" value="Znf_FYVE_PHD"/>
</dbReference>
<dbReference type="Pfam" id="PF01363">
    <property type="entry name" value="FYVE"/>
    <property type="match status" value="1"/>
</dbReference>
<feature type="domain" description="RING-type" evidence="17">
    <location>
        <begin position="774"/>
        <end position="829"/>
    </location>
</feature>
<dbReference type="GO" id="GO:0015031">
    <property type="term" value="P:protein transport"/>
    <property type="evidence" value="ECO:0007669"/>
    <property type="project" value="UniProtKB-KW"/>
</dbReference>
<evidence type="ECO:0000256" key="7">
    <source>
        <dbReference type="ARBA" id="ARBA00022583"/>
    </source>
</evidence>
<evidence type="ECO:0000256" key="11">
    <source>
        <dbReference type="ARBA" id="ARBA00022833"/>
    </source>
</evidence>
<dbReference type="SUPFAM" id="SSF57903">
    <property type="entry name" value="FYVE/PHD zinc finger"/>
    <property type="match status" value="1"/>
</dbReference>
<evidence type="ECO:0000256" key="2">
    <source>
        <dbReference type="ARBA" id="ARBA00004496"/>
    </source>
</evidence>
<dbReference type="GO" id="GO:0006897">
    <property type="term" value="P:endocytosis"/>
    <property type="evidence" value="ECO:0007669"/>
    <property type="project" value="UniProtKB-KW"/>
</dbReference>
<proteinExistence type="inferred from homology"/>
<dbReference type="CDD" id="cd15739">
    <property type="entry name" value="FYVE_RABE_unchar"/>
    <property type="match status" value="1"/>
</dbReference>
<feature type="region of interest" description="Disordered" evidence="16">
    <location>
        <begin position="399"/>
        <end position="418"/>
    </location>
</feature>
<feature type="compositionally biased region" description="Low complexity" evidence="16">
    <location>
        <begin position="431"/>
        <end position="446"/>
    </location>
</feature>
<evidence type="ECO:0000256" key="4">
    <source>
        <dbReference type="ARBA" id="ARBA00022448"/>
    </source>
</evidence>
<dbReference type="SUPFAM" id="SSF103652">
    <property type="entry name" value="G protein-binding domain"/>
    <property type="match status" value="1"/>
</dbReference>
<evidence type="ECO:0000256" key="3">
    <source>
        <dbReference type="ARBA" id="ARBA00006603"/>
    </source>
</evidence>
<feature type="region of interest" description="Disordered" evidence="16">
    <location>
        <begin position="423"/>
        <end position="452"/>
    </location>
</feature>
<dbReference type="InterPro" id="IPR015390">
    <property type="entry name" value="Rabaptin_Rab5-bd_dom"/>
</dbReference>
<evidence type="ECO:0000256" key="14">
    <source>
        <dbReference type="PROSITE-ProRule" id="PRU00175"/>
    </source>
</evidence>
<dbReference type="PANTHER" id="PTHR31179">
    <property type="entry name" value="RAB GTPASE-BINDING EFFECTOR PROTEIN"/>
    <property type="match status" value="1"/>
</dbReference>
<accession>A0A1D1VP70</accession>
<evidence type="ECO:0000256" key="16">
    <source>
        <dbReference type="SAM" id="MobiDB-lite"/>
    </source>
</evidence>
<organism evidence="19 20">
    <name type="scientific">Ramazzottius varieornatus</name>
    <name type="common">Water bear</name>
    <name type="synonym">Tardigrade</name>
    <dbReference type="NCBI Taxonomy" id="947166"/>
    <lineage>
        <taxon>Eukaryota</taxon>
        <taxon>Metazoa</taxon>
        <taxon>Ecdysozoa</taxon>
        <taxon>Tardigrada</taxon>
        <taxon>Eutardigrada</taxon>
        <taxon>Parachela</taxon>
        <taxon>Hypsibioidea</taxon>
        <taxon>Ramazzottiidae</taxon>
        <taxon>Ramazzottius</taxon>
    </lineage>
</organism>
<dbReference type="InterPro" id="IPR013083">
    <property type="entry name" value="Znf_RING/FYVE/PHD"/>
</dbReference>
<keyword evidence="6" id="KW-0597">Phosphoprotein</keyword>
<evidence type="ECO:0000256" key="15">
    <source>
        <dbReference type="SAM" id="Coils"/>
    </source>
</evidence>
<dbReference type="Pfam" id="PF03528">
    <property type="entry name" value="Rabaptin"/>
    <property type="match status" value="2"/>
</dbReference>
<comment type="caution">
    <text evidence="19">The sequence shown here is derived from an EMBL/GenBank/DDBJ whole genome shotgun (WGS) entry which is preliminary data.</text>
</comment>
<dbReference type="GO" id="GO:0005096">
    <property type="term" value="F:GTPase activator activity"/>
    <property type="evidence" value="ECO:0007669"/>
    <property type="project" value="InterPro"/>
</dbReference>